<dbReference type="AlphaFoldDB" id="A0A2P2PB64"/>
<keyword evidence="1" id="KW-1133">Transmembrane helix</keyword>
<name>A0A2P2PB64_RHIMU</name>
<protein>
    <submittedName>
        <fullName evidence="2">Uncharacterized protein</fullName>
    </submittedName>
</protein>
<evidence type="ECO:0000256" key="1">
    <source>
        <dbReference type="SAM" id="Phobius"/>
    </source>
</evidence>
<keyword evidence="1" id="KW-0472">Membrane</keyword>
<reference evidence="2" key="1">
    <citation type="submission" date="2018-02" db="EMBL/GenBank/DDBJ databases">
        <title>Rhizophora mucronata_Transcriptome.</title>
        <authorList>
            <person name="Meera S.P."/>
            <person name="Sreeshan A."/>
            <person name="Augustine A."/>
        </authorList>
    </citation>
    <scope>NUCLEOTIDE SEQUENCE</scope>
    <source>
        <tissue evidence="2">Leaf</tissue>
    </source>
</reference>
<evidence type="ECO:0000313" key="2">
    <source>
        <dbReference type="EMBL" id="MBX51982.1"/>
    </source>
</evidence>
<sequence length="32" mass="3696">MSKLISVSFSSSLPFDFFFFIIILLVVWLLGK</sequence>
<accession>A0A2P2PB64</accession>
<organism evidence="2">
    <name type="scientific">Rhizophora mucronata</name>
    <name type="common">Asiatic mangrove</name>
    <dbReference type="NCBI Taxonomy" id="61149"/>
    <lineage>
        <taxon>Eukaryota</taxon>
        <taxon>Viridiplantae</taxon>
        <taxon>Streptophyta</taxon>
        <taxon>Embryophyta</taxon>
        <taxon>Tracheophyta</taxon>
        <taxon>Spermatophyta</taxon>
        <taxon>Magnoliopsida</taxon>
        <taxon>eudicotyledons</taxon>
        <taxon>Gunneridae</taxon>
        <taxon>Pentapetalae</taxon>
        <taxon>rosids</taxon>
        <taxon>fabids</taxon>
        <taxon>Malpighiales</taxon>
        <taxon>Rhizophoraceae</taxon>
        <taxon>Rhizophora</taxon>
    </lineage>
</organism>
<feature type="transmembrane region" description="Helical" evidence="1">
    <location>
        <begin position="12"/>
        <end position="31"/>
    </location>
</feature>
<keyword evidence="1" id="KW-0812">Transmembrane</keyword>
<proteinExistence type="predicted"/>
<dbReference type="EMBL" id="GGEC01071498">
    <property type="protein sequence ID" value="MBX51982.1"/>
    <property type="molecule type" value="Transcribed_RNA"/>
</dbReference>